<reference evidence="1 2" key="1">
    <citation type="submission" date="2017-07" db="EMBL/GenBank/DDBJ databases">
        <title>Virgibacillus sp. LM2416.</title>
        <authorList>
            <person name="Tak E.J."/>
            <person name="Bae J.-W."/>
        </authorList>
    </citation>
    <scope>NUCLEOTIDE SEQUENCE [LARGE SCALE GENOMIC DNA]</scope>
    <source>
        <strain evidence="1 2">LM2416</strain>
    </source>
</reference>
<dbReference type="RefSeq" id="WP_089060661.1">
    <property type="nucleotide sequence ID" value="NZ_CP022315.1"/>
</dbReference>
<dbReference type="Proteomes" id="UP000198312">
    <property type="component" value="Chromosome"/>
</dbReference>
<dbReference type="EMBL" id="CP022315">
    <property type="protein sequence ID" value="ASK61384.1"/>
    <property type="molecule type" value="Genomic_DNA"/>
</dbReference>
<dbReference type="AlphaFoldDB" id="A0A220TZC8"/>
<dbReference type="KEGG" id="vil:CFK37_03945"/>
<dbReference type="OrthoDB" id="2970168at2"/>
<organism evidence="1 2">
    <name type="scientific">Virgibacillus phasianinus</name>
    <dbReference type="NCBI Taxonomy" id="2017483"/>
    <lineage>
        <taxon>Bacteria</taxon>
        <taxon>Bacillati</taxon>
        <taxon>Bacillota</taxon>
        <taxon>Bacilli</taxon>
        <taxon>Bacillales</taxon>
        <taxon>Bacillaceae</taxon>
        <taxon>Virgibacillus</taxon>
    </lineage>
</organism>
<accession>A0A220TZC8</accession>
<evidence type="ECO:0000313" key="1">
    <source>
        <dbReference type="EMBL" id="ASK61384.1"/>
    </source>
</evidence>
<evidence type="ECO:0000313" key="2">
    <source>
        <dbReference type="Proteomes" id="UP000198312"/>
    </source>
</evidence>
<sequence>MQVINKSTKKKLVIHSDYSEVHRMQDHNHEVMCCDNKQLRRRQHDKTTQEYMQQEWGYYDRHFSKALEAVGKRSFYLFIFNV</sequence>
<gene>
    <name evidence="1" type="ORF">CFK37_03945</name>
</gene>
<name>A0A220TZC8_9BACI</name>
<protein>
    <submittedName>
        <fullName evidence="1">Uncharacterized protein</fullName>
    </submittedName>
</protein>
<proteinExistence type="predicted"/>
<keyword evidence="2" id="KW-1185">Reference proteome</keyword>